<evidence type="ECO:0000313" key="1">
    <source>
        <dbReference type="EMBL" id="KKM92893.1"/>
    </source>
</evidence>
<name>A0A0F9LHF0_9ZZZZ</name>
<comment type="caution">
    <text evidence="1">The sequence shown here is derived from an EMBL/GenBank/DDBJ whole genome shotgun (WGS) entry which is preliminary data.</text>
</comment>
<dbReference type="AlphaFoldDB" id="A0A0F9LHF0"/>
<reference evidence="1" key="1">
    <citation type="journal article" date="2015" name="Nature">
        <title>Complex archaea that bridge the gap between prokaryotes and eukaryotes.</title>
        <authorList>
            <person name="Spang A."/>
            <person name="Saw J.H."/>
            <person name="Jorgensen S.L."/>
            <person name="Zaremba-Niedzwiedzka K."/>
            <person name="Martijn J."/>
            <person name="Lind A.E."/>
            <person name="van Eijk R."/>
            <person name="Schleper C."/>
            <person name="Guy L."/>
            <person name="Ettema T.J."/>
        </authorList>
    </citation>
    <scope>NUCLEOTIDE SEQUENCE</scope>
</reference>
<accession>A0A0F9LHF0</accession>
<organism evidence="1">
    <name type="scientific">marine sediment metagenome</name>
    <dbReference type="NCBI Taxonomy" id="412755"/>
    <lineage>
        <taxon>unclassified sequences</taxon>
        <taxon>metagenomes</taxon>
        <taxon>ecological metagenomes</taxon>
    </lineage>
</organism>
<dbReference type="EMBL" id="LAZR01006338">
    <property type="protein sequence ID" value="KKM92893.1"/>
    <property type="molecule type" value="Genomic_DNA"/>
</dbReference>
<gene>
    <name evidence="1" type="ORF">LCGC14_1213920</name>
</gene>
<proteinExistence type="predicted"/>
<sequence>MARPYSPWLQSVTIPSADTNVNLFTLLEALDPEVPAHVQSISIQVDIDEGAARVFVGNPDTLSATNYGAVLVATMEWSTGSHESNLIYLKDIELRADTSTTRVNVSFIVR</sequence>
<protein>
    <submittedName>
        <fullName evidence="1">Uncharacterized protein</fullName>
    </submittedName>
</protein>